<accession>A0A191ZG81</accession>
<evidence type="ECO:0000313" key="2">
    <source>
        <dbReference type="EMBL" id="ANJ66889.1"/>
    </source>
</evidence>
<dbReference type="AlphaFoldDB" id="A0A191ZG81"/>
<feature type="signal peptide" evidence="1">
    <location>
        <begin position="1"/>
        <end position="19"/>
    </location>
</feature>
<organism evidence="2 3">
    <name type="scientific">Halothiobacillus diazotrophicus</name>
    <dbReference type="NCBI Taxonomy" id="1860122"/>
    <lineage>
        <taxon>Bacteria</taxon>
        <taxon>Pseudomonadati</taxon>
        <taxon>Pseudomonadota</taxon>
        <taxon>Gammaproteobacteria</taxon>
        <taxon>Chromatiales</taxon>
        <taxon>Halothiobacillaceae</taxon>
        <taxon>Halothiobacillus</taxon>
    </lineage>
</organism>
<gene>
    <name evidence="2" type="ORF">A9404_05410</name>
</gene>
<dbReference type="STRING" id="1860122.A9404_05410"/>
<dbReference type="RefSeq" id="WP_066099251.1">
    <property type="nucleotide sequence ID" value="NZ_CP016027.1"/>
</dbReference>
<dbReference type="Proteomes" id="UP000078596">
    <property type="component" value="Chromosome"/>
</dbReference>
<protein>
    <submittedName>
        <fullName evidence="2">Uncharacterized protein</fullName>
    </submittedName>
</protein>
<keyword evidence="1" id="KW-0732">Signal</keyword>
<sequence length="224" mass="24129">MRRYFQAAVLFFFSVPVWAGGQAVLQSGQGSQAEQAQLAWLDDEHLRMDITHPPAEILLRSGHLYAITQVGGVPVVANVGNLDQMAQILGQGNRLHGQIDRKLARSVASFKATGQHEVVAGIRGEVYRVVWQDAQGKEHTDQAVLTTNPTVVELTRALQNLGAAANKGGDARSAEVIRRGLGVLSYGRDYRLVSLSANPPAAADLDLPTQGVDVQRLLQGLGIH</sequence>
<feature type="chain" id="PRO_5008250357" evidence="1">
    <location>
        <begin position="20"/>
        <end position="224"/>
    </location>
</feature>
<keyword evidence="3" id="KW-1185">Reference proteome</keyword>
<evidence type="ECO:0000313" key="3">
    <source>
        <dbReference type="Proteomes" id="UP000078596"/>
    </source>
</evidence>
<proteinExistence type="predicted"/>
<reference evidence="2 3" key="1">
    <citation type="submission" date="2016-06" db="EMBL/GenBank/DDBJ databases">
        <title>Insight into the functional genes involving in sulfur oxidation in Pearl River water.</title>
        <authorList>
            <person name="Luo J."/>
            <person name="Tan X."/>
            <person name="Lin W."/>
        </authorList>
    </citation>
    <scope>NUCLEOTIDE SEQUENCE [LARGE SCALE GENOMIC DNA]</scope>
    <source>
        <strain evidence="2 3">LS2</strain>
    </source>
</reference>
<dbReference type="OrthoDB" id="7741811at2"/>
<name>A0A191ZG81_9GAMM</name>
<dbReference type="KEGG" id="haz:A9404_05410"/>
<dbReference type="EMBL" id="CP016027">
    <property type="protein sequence ID" value="ANJ66889.1"/>
    <property type="molecule type" value="Genomic_DNA"/>
</dbReference>
<evidence type="ECO:0000256" key="1">
    <source>
        <dbReference type="SAM" id="SignalP"/>
    </source>
</evidence>